<sequence length="119" mass="13389">MLLKIFIMYPTQHRTYRVDINNLFGSFDWRNLNLRTNVLSIESKRSHPQEAGMNVFGSDKTGTLTLNKLCVYKSLIEVFPRNIDSGAVVLIAARASKFENQDAIDASIVGMLGDPKKVI</sequence>
<dbReference type="Proteomes" id="UP001295469">
    <property type="component" value="Chromosome C05"/>
</dbReference>
<reference evidence="2" key="1">
    <citation type="submission" date="2021-01" db="EMBL/GenBank/DDBJ databases">
        <authorList>
            <consortium name="Genoscope - CEA"/>
            <person name="William W."/>
        </authorList>
    </citation>
    <scope>NUCLEOTIDE SEQUENCE</scope>
</reference>
<dbReference type="PANTHER" id="PTHR42861">
    <property type="entry name" value="CALCIUM-TRANSPORTING ATPASE"/>
    <property type="match status" value="1"/>
</dbReference>
<dbReference type="Gene3D" id="3.40.1110.10">
    <property type="entry name" value="Calcium-transporting ATPase, cytoplasmic domain N"/>
    <property type="match status" value="1"/>
</dbReference>
<organism evidence="2">
    <name type="scientific">Brassica napus</name>
    <name type="common">Rape</name>
    <dbReference type="NCBI Taxonomy" id="3708"/>
    <lineage>
        <taxon>Eukaryota</taxon>
        <taxon>Viridiplantae</taxon>
        <taxon>Streptophyta</taxon>
        <taxon>Embryophyta</taxon>
        <taxon>Tracheophyta</taxon>
        <taxon>Spermatophyta</taxon>
        <taxon>Magnoliopsida</taxon>
        <taxon>eudicotyledons</taxon>
        <taxon>Gunneridae</taxon>
        <taxon>Pentapetalae</taxon>
        <taxon>rosids</taxon>
        <taxon>malvids</taxon>
        <taxon>Brassicales</taxon>
        <taxon>Brassicaceae</taxon>
        <taxon>Brassiceae</taxon>
        <taxon>Brassica</taxon>
    </lineage>
</organism>
<proteinExistence type="predicted"/>
<accession>A0A816KZN8</accession>
<dbReference type="InterPro" id="IPR023214">
    <property type="entry name" value="HAD_sf"/>
</dbReference>
<dbReference type="EMBL" id="HG994369">
    <property type="protein sequence ID" value="CAF1928749.1"/>
    <property type="molecule type" value="Genomic_DNA"/>
</dbReference>
<dbReference type="Gene3D" id="3.40.50.1000">
    <property type="entry name" value="HAD superfamily/HAD-like"/>
    <property type="match status" value="1"/>
</dbReference>
<dbReference type="AlphaFoldDB" id="A0A816KZN8"/>
<evidence type="ECO:0000313" key="2">
    <source>
        <dbReference type="EMBL" id="CAF1928749.1"/>
    </source>
</evidence>
<dbReference type="GO" id="GO:0000166">
    <property type="term" value="F:nucleotide binding"/>
    <property type="evidence" value="ECO:0007669"/>
    <property type="project" value="InterPro"/>
</dbReference>
<gene>
    <name evidence="2" type="ORF">DARMORV10_C05P28370.1</name>
</gene>
<name>A0A816KZN8_BRANA</name>
<keyword evidence="1" id="KW-0460">Magnesium</keyword>
<protein>
    <submittedName>
        <fullName evidence="2">(rape) hypothetical protein</fullName>
    </submittedName>
</protein>
<evidence type="ECO:0000256" key="1">
    <source>
        <dbReference type="ARBA" id="ARBA00022842"/>
    </source>
</evidence>
<dbReference type="InterPro" id="IPR023299">
    <property type="entry name" value="ATPase_P-typ_cyto_dom_N"/>
</dbReference>